<sequence>MEDEEQQESKDEREMRQQLLKAALPHVKEHGWSVAALQAGANDLGFSRSASGMVSNGAAGLVEYFEDDCNQRLVEDLEGRAEELAALRTPQRVRLALRARLELLIPFIDSWPQALAIQASPAQMGTMLKQRAELVDDIWHACGDTATDYNWYTKRGLLAGVYAATELFMITDYSPGYADTWKSLDRRLEDVKRIGSATTEARKYANGLLKNLGSLAEWAQDSLVNAQRERQQRSRP</sequence>
<feature type="domain" description="Ubiquinone biosynthesis protein COQ9 HTH" evidence="10">
    <location>
        <begin position="13"/>
        <end position="41"/>
    </location>
</feature>
<dbReference type="Gene3D" id="1.10.357.10">
    <property type="entry name" value="Tetracycline Repressor, domain 2"/>
    <property type="match status" value="1"/>
</dbReference>
<feature type="domain" description="COQ9 C-terminal" evidence="9">
    <location>
        <begin position="126"/>
        <end position="195"/>
    </location>
</feature>
<evidence type="ECO:0000256" key="6">
    <source>
        <dbReference type="ARBA" id="ARBA00023121"/>
    </source>
</evidence>
<dbReference type="Pfam" id="PF21392">
    <property type="entry name" value="COQ9_N"/>
    <property type="match status" value="1"/>
</dbReference>
<evidence type="ECO:0000256" key="7">
    <source>
        <dbReference type="ARBA" id="ARBA00023128"/>
    </source>
</evidence>
<name>A0ABP1FIR7_9CHLO</name>
<dbReference type="NCBIfam" id="TIGR02396">
    <property type="entry name" value="diverge_rpsU"/>
    <property type="match status" value="1"/>
</dbReference>
<evidence type="ECO:0000256" key="5">
    <source>
        <dbReference type="ARBA" id="ARBA00022946"/>
    </source>
</evidence>
<evidence type="ECO:0000313" key="12">
    <source>
        <dbReference type="Proteomes" id="UP001497392"/>
    </source>
</evidence>
<dbReference type="InterPro" id="IPR013718">
    <property type="entry name" value="COQ9_C"/>
</dbReference>
<dbReference type="Pfam" id="PF08511">
    <property type="entry name" value="COQ9"/>
    <property type="match status" value="1"/>
</dbReference>
<comment type="caution">
    <text evidence="11">The sequence shown here is derived from an EMBL/GenBank/DDBJ whole genome shotgun (WGS) entry which is preliminary data.</text>
</comment>
<evidence type="ECO:0000313" key="11">
    <source>
        <dbReference type="EMBL" id="CAL5219089.1"/>
    </source>
</evidence>
<dbReference type="EMBL" id="CAXHTA020000002">
    <property type="protein sequence ID" value="CAL5219089.1"/>
    <property type="molecule type" value="Genomic_DNA"/>
</dbReference>
<accession>A0ABP1FIR7</accession>
<evidence type="ECO:0000256" key="3">
    <source>
        <dbReference type="ARBA" id="ARBA00010766"/>
    </source>
</evidence>
<evidence type="ECO:0000259" key="9">
    <source>
        <dbReference type="Pfam" id="PF08511"/>
    </source>
</evidence>
<protein>
    <recommendedName>
        <fullName evidence="8">Ubiquinone biosynthesis protein</fullName>
    </recommendedName>
</protein>
<evidence type="ECO:0000256" key="4">
    <source>
        <dbReference type="ARBA" id="ARBA00022688"/>
    </source>
</evidence>
<comment type="function">
    <text evidence="8">Membrane-associated protein that warps the membrane surface to access and bind aromatic isoprenes with high specificity, including ubiquinone (CoQ) isoprene intermediates and presents them directly to Coq7, therefore facilitating the Coq7-mediated hydroxylase step. Participates in the biosynthesis of coenzyme Q, also named ubiquinone, an essential lipid-soluble electron transporter for aerobic cellular respiration.</text>
</comment>
<gene>
    <name evidence="11" type="primary">g855</name>
    <name evidence="11" type="ORF">VP750_LOCUS748</name>
</gene>
<dbReference type="PANTHER" id="PTHR21427:SF19">
    <property type="entry name" value="UBIQUINONE BIOSYNTHESIS PROTEIN COQ9, MITOCHONDRIAL"/>
    <property type="match status" value="1"/>
</dbReference>
<evidence type="ECO:0000256" key="2">
    <source>
        <dbReference type="ARBA" id="ARBA00004749"/>
    </source>
</evidence>
<keyword evidence="7 8" id="KW-0496">Mitochondrion</keyword>
<dbReference type="InterPro" id="IPR048674">
    <property type="entry name" value="COQ9_HTH"/>
</dbReference>
<dbReference type="PANTHER" id="PTHR21427">
    <property type="entry name" value="UBIQUINONE BIOSYNTHESIS PROTEIN COQ9, MITOCHONDRIAL"/>
    <property type="match status" value="1"/>
</dbReference>
<keyword evidence="6 8" id="KW-0446">Lipid-binding</keyword>
<keyword evidence="12" id="KW-1185">Reference proteome</keyword>
<organism evidence="11 12">
    <name type="scientific">Coccomyxa viridis</name>
    <dbReference type="NCBI Taxonomy" id="1274662"/>
    <lineage>
        <taxon>Eukaryota</taxon>
        <taxon>Viridiplantae</taxon>
        <taxon>Chlorophyta</taxon>
        <taxon>core chlorophytes</taxon>
        <taxon>Trebouxiophyceae</taxon>
        <taxon>Trebouxiophyceae incertae sedis</taxon>
        <taxon>Coccomyxaceae</taxon>
        <taxon>Coccomyxa</taxon>
    </lineage>
</organism>
<keyword evidence="5" id="KW-0809">Transit peptide</keyword>
<proteinExistence type="inferred from homology"/>
<comment type="similarity">
    <text evidence="3 8">Belongs to the COQ9 family.</text>
</comment>
<dbReference type="Proteomes" id="UP001497392">
    <property type="component" value="Unassembled WGS sequence"/>
</dbReference>
<keyword evidence="4 8" id="KW-0831">Ubiquinone biosynthesis</keyword>
<dbReference type="InterPro" id="IPR012762">
    <property type="entry name" value="Ubiq_biosynth_COQ9"/>
</dbReference>
<comment type="subcellular location">
    <subcellularLocation>
        <location evidence="1 8">Mitochondrion</location>
    </subcellularLocation>
</comment>
<evidence type="ECO:0000259" key="10">
    <source>
        <dbReference type="Pfam" id="PF21392"/>
    </source>
</evidence>
<evidence type="ECO:0000256" key="1">
    <source>
        <dbReference type="ARBA" id="ARBA00004173"/>
    </source>
</evidence>
<comment type="pathway">
    <text evidence="2 8">Cofactor biosynthesis; ubiquinone biosynthesis.</text>
</comment>
<reference evidence="11 12" key="1">
    <citation type="submission" date="2024-06" db="EMBL/GenBank/DDBJ databases">
        <authorList>
            <person name="Kraege A."/>
            <person name="Thomma B."/>
        </authorList>
    </citation>
    <scope>NUCLEOTIDE SEQUENCE [LARGE SCALE GENOMIC DNA]</scope>
</reference>
<evidence type="ECO:0000256" key="8">
    <source>
        <dbReference type="RuleBase" id="RU366063"/>
    </source>
</evidence>